<feature type="transmembrane region" description="Helical" evidence="1">
    <location>
        <begin position="169"/>
        <end position="192"/>
    </location>
</feature>
<evidence type="ECO:0000313" key="3">
    <source>
        <dbReference type="Proteomes" id="UP000567179"/>
    </source>
</evidence>
<evidence type="ECO:0000313" key="2">
    <source>
        <dbReference type="EMBL" id="KAF5327418.1"/>
    </source>
</evidence>
<dbReference type="OrthoDB" id="3354175at2759"/>
<dbReference type="Proteomes" id="UP000567179">
    <property type="component" value="Unassembled WGS sequence"/>
</dbReference>
<protein>
    <submittedName>
        <fullName evidence="2">Uncharacterized protein</fullName>
    </submittedName>
</protein>
<accession>A0A8H5F8T1</accession>
<keyword evidence="1" id="KW-0472">Membrane</keyword>
<keyword evidence="3" id="KW-1185">Reference proteome</keyword>
<organism evidence="2 3">
    <name type="scientific">Psilocybe cf. subviscida</name>
    <dbReference type="NCBI Taxonomy" id="2480587"/>
    <lineage>
        <taxon>Eukaryota</taxon>
        <taxon>Fungi</taxon>
        <taxon>Dikarya</taxon>
        <taxon>Basidiomycota</taxon>
        <taxon>Agaricomycotina</taxon>
        <taxon>Agaricomycetes</taxon>
        <taxon>Agaricomycetidae</taxon>
        <taxon>Agaricales</taxon>
        <taxon>Agaricineae</taxon>
        <taxon>Strophariaceae</taxon>
        <taxon>Psilocybe</taxon>
    </lineage>
</organism>
<feature type="transmembrane region" description="Helical" evidence="1">
    <location>
        <begin position="7"/>
        <end position="29"/>
    </location>
</feature>
<dbReference type="EMBL" id="JAACJJ010000014">
    <property type="protein sequence ID" value="KAF5327418.1"/>
    <property type="molecule type" value="Genomic_DNA"/>
</dbReference>
<keyword evidence="1" id="KW-1133">Transmembrane helix</keyword>
<evidence type="ECO:0000256" key="1">
    <source>
        <dbReference type="SAM" id="Phobius"/>
    </source>
</evidence>
<proteinExistence type="predicted"/>
<gene>
    <name evidence="2" type="ORF">D9619_004695</name>
</gene>
<feature type="transmembrane region" description="Helical" evidence="1">
    <location>
        <begin position="49"/>
        <end position="69"/>
    </location>
</feature>
<comment type="caution">
    <text evidence="2">The sequence shown here is derived from an EMBL/GenBank/DDBJ whole genome shotgun (WGS) entry which is preliminary data.</text>
</comment>
<feature type="transmembrane region" description="Helical" evidence="1">
    <location>
        <begin position="128"/>
        <end position="149"/>
    </location>
</feature>
<feature type="transmembrane region" description="Helical" evidence="1">
    <location>
        <begin position="213"/>
        <end position="238"/>
    </location>
</feature>
<reference evidence="2 3" key="1">
    <citation type="journal article" date="2020" name="ISME J.">
        <title>Uncovering the hidden diversity of litter-decomposition mechanisms in mushroom-forming fungi.</title>
        <authorList>
            <person name="Floudas D."/>
            <person name="Bentzer J."/>
            <person name="Ahren D."/>
            <person name="Johansson T."/>
            <person name="Persson P."/>
            <person name="Tunlid A."/>
        </authorList>
    </citation>
    <scope>NUCLEOTIDE SEQUENCE [LARGE SCALE GENOMIC DNA]</scope>
    <source>
        <strain evidence="2 3">CBS 101986</strain>
    </source>
</reference>
<dbReference type="AlphaFoldDB" id="A0A8H5F8T1"/>
<keyword evidence="1" id="KW-0812">Transmembrane</keyword>
<name>A0A8H5F8T1_9AGAR</name>
<sequence>MGFPTENVALISIFVESLLYGFFLLMFMISSSTIWREHRSPSTHPARQAANIKLFMVSALMFVLATVHLSASLQRVLNDVTLSRNAQIDQQNQRLASLNNVNYVVQNATYGLQTIIYRMYIVWNRRKWVCIPASFLFLANLVMAAGSFAQVIRHPDTLTMTSHTVLALSFFWLTLLTNTCATILIAGQLWFIRSRIQVMPNFNTDPNHKRVSTAAAIVLESGTVYSLCLGLLIVLYMLKTWQGDVVLDAMPQVI</sequence>